<gene>
    <name evidence="1" type="ORF">E5331_08785</name>
</gene>
<evidence type="ECO:0000313" key="1">
    <source>
        <dbReference type="EMBL" id="TGY78886.1"/>
    </source>
</evidence>
<comment type="caution">
    <text evidence="1">The sequence shown here is derived from an EMBL/GenBank/DDBJ whole genome shotgun (WGS) entry which is preliminary data.</text>
</comment>
<reference evidence="1" key="1">
    <citation type="submission" date="2019-04" db="EMBL/GenBank/DDBJ databases">
        <title>Microbes associate with the intestines of laboratory mice.</title>
        <authorList>
            <person name="Navarre W."/>
            <person name="Wong E."/>
            <person name="Huang K."/>
            <person name="Tropini C."/>
            <person name="Ng K."/>
            <person name="Yu B."/>
        </authorList>
    </citation>
    <scope>NUCLEOTIDE SEQUENCE</scope>
    <source>
        <strain evidence="1">NM04_E33</strain>
    </source>
</reference>
<keyword evidence="2" id="KW-1185">Reference proteome</keyword>
<dbReference type="EMBL" id="SRYB01000010">
    <property type="protein sequence ID" value="TGY78886.1"/>
    <property type="molecule type" value="Genomic_DNA"/>
</dbReference>
<accession>A0AC61RG75</accession>
<organism evidence="1 2">
    <name type="scientific">Lepagella muris</name>
    <dbReference type="NCBI Taxonomy" id="3032870"/>
    <lineage>
        <taxon>Bacteria</taxon>
        <taxon>Pseudomonadati</taxon>
        <taxon>Bacteroidota</taxon>
        <taxon>Bacteroidia</taxon>
        <taxon>Bacteroidales</taxon>
        <taxon>Muribaculaceae</taxon>
        <taxon>Lepagella</taxon>
    </lineage>
</organism>
<evidence type="ECO:0000313" key="2">
    <source>
        <dbReference type="Proteomes" id="UP000306319"/>
    </source>
</evidence>
<proteinExistence type="predicted"/>
<name>A0AC61RG75_9BACT</name>
<protein>
    <submittedName>
        <fullName evidence="1">DUF1573 domain-containing protein</fullName>
    </submittedName>
</protein>
<sequence length="104" mass="11623">MNQDTINFEIFNNKIQTRTIGFTNTGTAPIVVTRVFSDCGCTAASYTKGEIAPGERGEVTVRFNGKGRTHGRFQEVVRIKTNAKNRQVLIIVSGIIKQKYRKSE</sequence>
<dbReference type="Proteomes" id="UP000306319">
    <property type="component" value="Unassembled WGS sequence"/>
</dbReference>